<evidence type="ECO:0008006" key="2">
    <source>
        <dbReference type="Google" id="ProtNLM"/>
    </source>
</evidence>
<gene>
    <name evidence="1" type="ORF">S06H3_50858</name>
</gene>
<organism evidence="1">
    <name type="scientific">marine sediment metagenome</name>
    <dbReference type="NCBI Taxonomy" id="412755"/>
    <lineage>
        <taxon>unclassified sequences</taxon>
        <taxon>metagenomes</taxon>
        <taxon>ecological metagenomes</taxon>
    </lineage>
</organism>
<protein>
    <recommendedName>
        <fullName evidence="2">Response regulatory domain-containing protein</fullName>
    </recommendedName>
</protein>
<dbReference type="AlphaFoldDB" id="X1P1M6"/>
<feature type="non-terminal residue" evidence="1">
    <location>
        <position position="1"/>
    </location>
</feature>
<comment type="caution">
    <text evidence="1">The sequence shown here is derived from an EMBL/GenBank/DDBJ whole genome shotgun (WGS) entry which is preliminary data.</text>
</comment>
<reference evidence="1" key="1">
    <citation type="journal article" date="2014" name="Front. Microbiol.">
        <title>High frequency of phylogenetically diverse reductive dehalogenase-homologous genes in deep subseafloor sedimentary metagenomes.</title>
        <authorList>
            <person name="Kawai M."/>
            <person name="Futagami T."/>
            <person name="Toyoda A."/>
            <person name="Takaki Y."/>
            <person name="Nishi S."/>
            <person name="Hori S."/>
            <person name="Arai W."/>
            <person name="Tsubouchi T."/>
            <person name="Morono Y."/>
            <person name="Uchiyama I."/>
            <person name="Ito T."/>
            <person name="Fujiyama A."/>
            <person name="Inagaki F."/>
            <person name="Takami H."/>
        </authorList>
    </citation>
    <scope>NUCLEOTIDE SEQUENCE</scope>
    <source>
        <strain evidence="1">Expedition CK06-06</strain>
    </source>
</reference>
<sequence length="42" mass="4652">GVQFDPEEMPDIDGVIEKPFSKDALLAQIAELLPTRNRGKRG</sequence>
<dbReference type="EMBL" id="BARV01032229">
    <property type="protein sequence ID" value="GAI32920.1"/>
    <property type="molecule type" value="Genomic_DNA"/>
</dbReference>
<name>X1P1M6_9ZZZZ</name>
<evidence type="ECO:0000313" key="1">
    <source>
        <dbReference type="EMBL" id="GAI32920.1"/>
    </source>
</evidence>
<proteinExistence type="predicted"/>
<accession>X1P1M6</accession>